<evidence type="ECO:0000313" key="2">
    <source>
        <dbReference type="Proteomes" id="UP001178461"/>
    </source>
</evidence>
<gene>
    <name evidence="1" type="ORF">PODLI_1B028788</name>
</gene>
<keyword evidence="2" id="KW-1185">Reference proteome</keyword>
<dbReference type="AlphaFoldDB" id="A0AA35KK48"/>
<evidence type="ECO:0000313" key="1">
    <source>
        <dbReference type="EMBL" id="CAI5779762.1"/>
    </source>
</evidence>
<organism evidence="1 2">
    <name type="scientific">Podarcis lilfordi</name>
    <name type="common">Lilford's wall lizard</name>
    <dbReference type="NCBI Taxonomy" id="74358"/>
    <lineage>
        <taxon>Eukaryota</taxon>
        <taxon>Metazoa</taxon>
        <taxon>Chordata</taxon>
        <taxon>Craniata</taxon>
        <taxon>Vertebrata</taxon>
        <taxon>Euteleostomi</taxon>
        <taxon>Lepidosauria</taxon>
        <taxon>Squamata</taxon>
        <taxon>Bifurcata</taxon>
        <taxon>Unidentata</taxon>
        <taxon>Episquamata</taxon>
        <taxon>Laterata</taxon>
        <taxon>Lacertibaenia</taxon>
        <taxon>Lacertidae</taxon>
        <taxon>Podarcis</taxon>
    </lineage>
</organism>
<proteinExistence type="predicted"/>
<dbReference type="Proteomes" id="UP001178461">
    <property type="component" value="Chromosome 7"/>
</dbReference>
<dbReference type="EMBL" id="OX395132">
    <property type="protein sequence ID" value="CAI5779762.1"/>
    <property type="molecule type" value="Genomic_DNA"/>
</dbReference>
<protein>
    <submittedName>
        <fullName evidence="1">Uncharacterized protein</fullName>
    </submittedName>
</protein>
<sequence length="112" mass="12161">MGFFVRKSRIEFSNKIMENKNTLHFHSLACENRACALSIMAATTLASCPFTSSVKALHAFPLSLKAPAFSVLGDWKSNLFISSSLSTFLKLTKTSPLGGSSFVLSCCTIFCP</sequence>
<reference evidence="1" key="1">
    <citation type="submission" date="2022-12" db="EMBL/GenBank/DDBJ databases">
        <authorList>
            <person name="Alioto T."/>
            <person name="Alioto T."/>
            <person name="Gomez Garrido J."/>
        </authorList>
    </citation>
    <scope>NUCLEOTIDE SEQUENCE</scope>
</reference>
<name>A0AA35KK48_9SAUR</name>
<accession>A0AA35KK48</accession>